<dbReference type="RefSeq" id="WP_221995603.1">
    <property type="nucleotide sequence ID" value="NZ_JAAXCE010000012.1"/>
</dbReference>
<gene>
    <name evidence="1" type="ORF">HFO42_22730</name>
</gene>
<dbReference type="Pfam" id="PF03928">
    <property type="entry name" value="HbpS-like"/>
    <property type="match status" value="1"/>
</dbReference>
<dbReference type="InterPro" id="IPR052517">
    <property type="entry name" value="GlcG_carb_metab_protein"/>
</dbReference>
<dbReference type="Proteomes" id="UP000825699">
    <property type="component" value="Unassembled WGS sequence"/>
</dbReference>
<dbReference type="AlphaFoldDB" id="A0AAJ1EFN8"/>
<dbReference type="Gene3D" id="3.30.450.150">
    <property type="entry name" value="Haem-degrading domain"/>
    <property type="match status" value="1"/>
</dbReference>
<reference evidence="1" key="1">
    <citation type="submission" date="2020-04" db="EMBL/GenBank/DDBJ databases">
        <title>Global-level population genomics supports evidence of horizontal gene transfer on evolution of Rhizobia in Lentils.</title>
        <authorList>
            <person name="Gai Y."/>
            <person name="Cook D."/>
            <person name="Riely B."/>
        </authorList>
    </citation>
    <scope>NUCLEOTIDE SEQUENCE</scope>
    <source>
        <strain evidence="1">Derici101B</strain>
    </source>
</reference>
<organism evidence="1 2">
    <name type="scientific">Rhizobium leguminosarum</name>
    <dbReference type="NCBI Taxonomy" id="384"/>
    <lineage>
        <taxon>Bacteria</taxon>
        <taxon>Pseudomonadati</taxon>
        <taxon>Pseudomonadota</taxon>
        <taxon>Alphaproteobacteria</taxon>
        <taxon>Hyphomicrobiales</taxon>
        <taxon>Rhizobiaceae</taxon>
        <taxon>Rhizobium/Agrobacterium group</taxon>
        <taxon>Rhizobium</taxon>
    </lineage>
</organism>
<protein>
    <submittedName>
        <fullName evidence="1">Heme-binding protein</fullName>
    </submittedName>
</protein>
<dbReference type="EMBL" id="JAAXEP010000012">
    <property type="protein sequence ID" value="MBY5630893.1"/>
    <property type="molecule type" value="Genomic_DNA"/>
</dbReference>
<proteinExistence type="predicted"/>
<comment type="caution">
    <text evidence="1">The sequence shown here is derived from an EMBL/GenBank/DDBJ whole genome shotgun (WGS) entry which is preliminary data.</text>
</comment>
<dbReference type="InterPro" id="IPR005624">
    <property type="entry name" value="PduO/GlcC-like"/>
</dbReference>
<evidence type="ECO:0000313" key="2">
    <source>
        <dbReference type="Proteomes" id="UP000825699"/>
    </source>
</evidence>
<sequence length="140" mass="13973">MPRSCNTLTLSDAKRMLDAGEAKAVSMDIAYNIAIVDAGGALIAFTRQDGALIGSVDLAIGKAVTARLFDKPTSFMAELAQPGAPLFGIEQSNGGKVVIFGGGLPVRIGGVIVGAVGASAGTVEQDIAVAESAVAAVLEG</sequence>
<dbReference type="PANTHER" id="PTHR34309:SF1">
    <property type="entry name" value="PROTEIN GLCG"/>
    <property type="match status" value="1"/>
</dbReference>
<dbReference type="PANTHER" id="PTHR34309">
    <property type="entry name" value="SLR1406 PROTEIN"/>
    <property type="match status" value="1"/>
</dbReference>
<evidence type="ECO:0000313" key="1">
    <source>
        <dbReference type="EMBL" id="MBY5630893.1"/>
    </source>
</evidence>
<dbReference type="InterPro" id="IPR038084">
    <property type="entry name" value="PduO/GlcC-like_sf"/>
</dbReference>
<name>A0AAJ1EFN8_RHILE</name>
<dbReference type="SUPFAM" id="SSF143744">
    <property type="entry name" value="GlcG-like"/>
    <property type="match status" value="1"/>
</dbReference>
<accession>A0AAJ1EFN8</accession>